<dbReference type="EMBL" id="CAJOBA010113113">
    <property type="protein sequence ID" value="CAF4559573.1"/>
    <property type="molecule type" value="Genomic_DNA"/>
</dbReference>
<keyword evidence="1" id="KW-0812">Transmembrane</keyword>
<name>A0A8S2GBV8_9BILA</name>
<dbReference type="AlphaFoldDB" id="A0A8S2GBV8"/>
<organism evidence="2 4">
    <name type="scientific">Didymodactylos carnosus</name>
    <dbReference type="NCBI Taxonomy" id="1234261"/>
    <lineage>
        <taxon>Eukaryota</taxon>
        <taxon>Metazoa</taxon>
        <taxon>Spiralia</taxon>
        <taxon>Gnathifera</taxon>
        <taxon>Rotifera</taxon>
        <taxon>Eurotatoria</taxon>
        <taxon>Bdelloidea</taxon>
        <taxon>Philodinida</taxon>
        <taxon>Philodinidae</taxon>
        <taxon>Didymodactylos</taxon>
    </lineage>
</organism>
<protein>
    <submittedName>
        <fullName evidence="2">Uncharacterized protein</fullName>
    </submittedName>
</protein>
<accession>A0A8S2GBV8</accession>
<dbReference type="Proteomes" id="UP000682733">
    <property type="component" value="Unassembled WGS sequence"/>
</dbReference>
<evidence type="ECO:0000313" key="2">
    <source>
        <dbReference type="EMBL" id="CAF1676233.1"/>
    </source>
</evidence>
<dbReference type="EMBL" id="CAJNOK010077157">
    <property type="protein sequence ID" value="CAF1676233.1"/>
    <property type="molecule type" value="Genomic_DNA"/>
</dbReference>
<feature type="transmembrane region" description="Helical" evidence="1">
    <location>
        <begin position="36"/>
        <end position="55"/>
    </location>
</feature>
<comment type="caution">
    <text evidence="2">The sequence shown here is derived from an EMBL/GenBank/DDBJ whole genome shotgun (WGS) entry which is preliminary data.</text>
</comment>
<keyword evidence="1" id="KW-0472">Membrane</keyword>
<evidence type="ECO:0000313" key="4">
    <source>
        <dbReference type="Proteomes" id="UP000677228"/>
    </source>
</evidence>
<evidence type="ECO:0000256" key="1">
    <source>
        <dbReference type="SAM" id="Phobius"/>
    </source>
</evidence>
<evidence type="ECO:0000313" key="3">
    <source>
        <dbReference type="EMBL" id="CAF4559573.1"/>
    </source>
</evidence>
<dbReference type="Proteomes" id="UP000677228">
    <property type="component" value="Unassembled WGS sequence"/>
</dbReference>
<sequence>TSPSQQFNQTNLADRLNSDHQFHLFPYLMSPYYNGSLYNGTPPFVSFVLFTYPIIRLRKE</sequence>
<gene>
    <name evidence="2" type="ORF">OVA965_LOCUS45900</name>
    <name evidence="3" type="ORF">TMI583_LOCUS49878</name>
</gene>
<keyword evidence="1" id="KW-1133">Transmembrane helix</keyword>
<reference evidence="2" key="1">
    <citation type="submission" date="2021-02" db="EMBL/GenBank/DDBJ databases">
        <authorList>
            <person name="Nowell W R."/>
        </authorList>
    </citation>
    <scope>NUCLEOTIDE SEQUENCE</scope>
</reference>
<proteinExistence type="predicted"/>
<feature type="non-terminal residue" evidence="2">
    <location>
        <position position="60"/>
    </location>
</feature>